<evidence type="ECO:0000256" key="1">
    <source>
        <dbReference type="SAM" id="Phobius"/>
    </source>
</evidence>
<dbReference type="RefSeq" id="WP_125692112.1">
    <property type="nucleotide sequence ID" value="NZ_JBHSSK010000007.1"/>
</dbReference>
<keyword evidence="4" id="KW-1185">Reference proteome</keyword>
<name>A0ABW1SQG8_9LACO</name>
<evidence type="ECO:0000313" key="4">
    <source>
        <dbReference type="Proteomes" id="UP001596254"/>
    </source>
</evidence>
<gene>
    <name evidence="3" type="ORF">ACFP1G_02415</name>
</gene>
<keyword evidence="1" id="KW-0812">Transmembrane</keyword>
<dbReference type="Proteomes" id="UP001596254">
    <property type="component" value="Unassembled WGS sequence"/>
</dbReference>
<evidence type="ECO:0000313" key="3">
    <source>
        <dbReference type="EMBL" id="MFC6206333.1"/>
    </source>
</evidence>
<evidence type="ECO:0000259" key="2">
    <source>
        <dbReference type="Pfam" id="PF13354"/>
    </source>
</evidence>
<dbReference type="Gene3D" id="3.40.710.10">
    <property type="entry name" value="DD-peptidase/beta-lactamase superfamily"/>
    <property type="match status" value="1"/>
</dbReference>
<feature type="transmembrane region" description="Helical" evidence="1">
    <location>
        <begin position="17"/>
        <end position="35"/>
    </location>
</feature>
<keyword evidence="1" id="KW-1133">Transmembrane helix</keyword>
<keyword evidence="1" id="KW-0472">Membrane</keyword>
<dbReference type="PANTHER" id="PTHR35333">
    <property type="entry name" value="BETA-LACTAMASE"/>
    <property type="match status" value="1"/>
</dbReference>
<dbReference type="EMBL" id="JBHSSK010000007">
    <property type="protein sequence ID" value="MFC6206333.1"/>
    <property type="molecule type" value="Genomic_DNA"/>
</dbReference>
<dbReference type="InterPro" id="IPR000871">
    <property type="entry name" value="Beta-lactam_class-A"/>
</dbReference>
<sequence>MKHEATKQLKYLLQHRALVAGLVIVILMFAGIMVVQAHPDQPGTATEQDDVAKPVTTQQITQHQHQLKADVHTYLKKITADGTTSVSFYNLGAVPGSAADKATLTDKFYAQGDLATSANAHTPVVAASTYKLFIAAYVFQQSHLGTFAWTPTNQDGFHRMIVNSANDFADDLLDERGLQGINALLTQEGYYSPAFIEGQSAETTATSLMMVLRDLATQSGPFKHAKDQQKLLSLMKTQVYRDGIPAGATAATKGATVADKVGFMADTNNDAGIVTLPNGERYILVIMTHGHQQSGFSGFPRMARITTHIQKMVYAPSVVKGLKN</sequence>
<dbReference type="Pfam" id="PF13354">
    <property type="entry name" value="Beta-lactamase2"/>
    <property type="match status" value="1"/>
</dbReference>
<dbReference type="InterPro" id="IPR012338">
    <property type="entry name" value="Beta-lactam/transpept-like"/>
</dbReference>
<dbReference type="InterPro" id="IPR045155">
    <property type="entry name" value="Beta-lactam_cat"/>
</dbReference>
<organism evidence="3 4">
    <name type="scientific">Levilactobacillus tongjiangensis</name>
    <dbReference type="NCBI Taxonomy" id="2486023"/>
    <lineage>
        <taxon>Bacteria</taxon>
        <taxon>Bacillati</taxon>
        <taxon>Bacillota</taxon>
        <taxon>Bacilli</taxon>
        <taxon>Lactobacillales</taxon>
        <taxon>Lactobacillaceae</taxon>
        <taxon>Levilactobacillus</taxon>
    </lineage>
</organism>
<dbReference type="SUPFAM" id="SSF56601">
    <property type="entry name" value="beta-lactamase/transpeptidase-like"/>
    <property type="match status" value="1"/>
</dbReference>
<accession>A0ABW1SQG8</accession>
<protein>
    <submittedName>
        <fullName evidence="3">Serine hydrolase</fullName>
    </submittedName>
</protein>
<reference evidence="4" key="1">
    <citation type="journal article" date="2019" name="Int. J. Syst. Evol. Microbiol.">
        <title>The Global Catalogue of Microorganisms (GCM) 10K type strain sequencing project: providing services to taxonomists for standard genome sequencing and annotation.</title>
        <authorList>
            <consortium name="The Broad Institute Genomics Platform"/>
            <consortium name="The Broad Institute Genome Sequencing Center for Infectious Disease"/>
            <person name="Wu L."/>
            <person name="Ma J."/>
        </authorList>
    </citation>
    <scope>NUCLEOTIDE SEQUENCE [LARGE SCALE GENOMIC DNA]</scope>
    <source>
        <strain evidence="4">CCM 8905</strain>
    </source>
</reference>
<feature type="domain" description="Beta-lactamase class A catalytic" evidence="2">
    <location>
        <begin position="155"/>
        <end position="288"/>
    </location>
</feature>
<dbReference type="GO" id="GO:0016787">
    <property type="term" value="F:hydrolase activity"/>
    <property type="evidence" value="ECO:0007669"/>
    <property type="project" value="UniProtKB-KW"/>
</dbReference>
<dbReference type="PANTHER" id="PTHR35333:SF3">
    <property type="entry name" value="BETA-LACTAMASE-TYPE TRANSPEPTIDASE FOLD CONTAINING PROTEIN"/>
    <property type="match status" value="1"/>
</dbReference>
<comment type="caution">
    <text evidence="3">The sequence shown here is derived from an EMBL/GenBank/DDBJ whole genome shotgun (WGS) entry which is preliminary data.</text>
</comment>
<proteinExistence type="predicted"/>
<keyword evidence="3" id="KW-0378">Hydrolase</keyword>